<evidence type="ECO:0000313" key="3">
    <source>
        <dbReference type="EMBL" id="CAF3883462.1"/>
    </source>
</evidence>
<protein>
    <recommendedName>
        <fullName evidence="5">Cupin 2 conserved barrel domain-containing protein</fullName>
    </recommendedName>
</protein>
<evidence type="ECO:0000256" key="1">
    <source>
        <dbReference type="SAM" id="SignalP"/>
    </source>
</evidence>
<proteinExistence type="predicted"/>
<dbReference type="Gene3D" id="2.60.120.10">
    <property type="entry name" value="Jelly Rolls"/>
    <property type="match status" value="1"/>
</dbReference>
<dbReference type="InterPro" id="IPR011051">
    <property type="entry name" value="RmlC_Cupin_sf"/>
</dbReference>
<dbReference type="SUPFAM" id="SSF51182">
    <property type="entry name" value="RmlC-like cupins"/>
    <property type="match status" value="1"/>
</dbReference>
<comment type="caution">
    <text evidence="2">The sequence shown here is derived from an EMBL/GenBank/DDBJ whole genome shotgun (WGS) entry which is preliminary data.</text>
</comment>
<feature type="signal peptide" evidence="1">
    <location>
        <begin position="1"/>
        <end position="25"/>
    </location>
</feature>
<dbReference type="Proteomes" id="UP000663881">
    <property type="component" value="Unassembled WGS sequence"/>
</dbReference>
<gene>
    <name evidence="3" type="ORF">OKA104_LOCUS23263</name>
    <name evidence="2" type="ORF">VCS650_LOCUS8053</name>
</gene>
<dbReference type="InterPro" id="IPR014710">
    <property type="entry name" value="RmlC-like_jellyroll"/>
</dbReference>
<accession>A0A813XK55</accession>
<sequence>MHWLSKWLLVGSLAAWLSYYRHSTSQLVRTNTAGLSRIATSVANNTDSYQFLSRSQQINDSYFEFENIIYAHGLCGDLQVLPTKRPCTPVLHIHLNQIEFFTLLQGQLAYQLDDKVYSCNIHTCPQPLVVPPLVPHTFWMDDNKQDLIVRVRVESIKKDSGVRQGFFENLAGLLRDRHLSIWQIFVLFENAQTYPATLPLPLVKLMFKIGAPIGQLLGYKIEYKEYTTILEELK</sequence>
<evidence type="ECO:0000313" key="4">
    <source>
        <dbReference type="Proteomes" id="UP000663891"/>
    </source>
</evidence>
<name>A0A813XK55_9BILA</name>
<feature type="chain" id="PRO_5036223491" description="Cupin 2 conserved barrel domain-containing protein" evidence="1">
    <location>
        <begin position="26"/>
        <end position="234"/>
    </location>
</feature>
<evidence type="ECO:0000313" key="2">
    <source>
        <dbReference type="EMBL" id="CAF0877368.1"/>
    </source>
</evidence>
<dbReference type="EMBL" id="CAJNON010000053">
    <property type="protein sequence ID" value="CAF0877368.1"/>
    <property type="molecule type" value="Genomic_DNA"/>
</dbReference>
<organism evidence="2 4">
    <name type="scientific">Adineta steineri</name>
    <dbReference type="NCBI Taxonomy" id="433720"/>
    <lineage>
        <taxon>Eukaryota</taxon>
        <taxon>Metazoa</taxon>
        <taxon>Spiralia</taxon>
        <taxon>Gnathifera</taxon>
        <taxon>Rotifera</taxon>
        <taxon>Eurotatoria</taxon>
        <taxon>Bdelloidea</taxon>
        <taxon>Adinetida</taxon>
        <taxon>Adinetidae</taxon>
        <taxon>Adineta</taxon>
    </lineage>
</organism>
<reference evidence="2" key="1">
    <citation type="submission" date="2021-02" db="EMBL/GenBank/DDBJ databases">
        <authorList>
            <person name="Nowell W R."/>
        </authorList>
    </citation>
    <scope>NUCLEOTIDE SEQUENCE</scope>
</reference>
<dbReference type="OrthoDB" id="9976870at2759"/>
<evidence type="ECO:0008006" key="5">
    <source>
        <dbReference type="Google" id="ProtNLM"/>
    </source>
</evidence>
<dbReference type="Proteomes" id="UP000663891">
    <property type="component" value="Unassembled WGS sequence"/>
</dbReference>
<dbReference type="AlphaFoldDB" id="A0A813XK55"/>
<dbReference type="EMBL" id="CAJOAY010001762">
    <property type="protein sequence ID" value="CAF3883462.1"/>
    <property type="molecule type" value="Genomic_DNA"/>
</dbReference>
<keyword evidence="1" id="KW-0732">Signal</keyword>